<evidence type="ECO:0000256" key="2">
    <source>
        <dbReference type="ARBA" id="ARBA00008465"/>
    </source>
</evidence>
<dbReference type="InterPro" id="IPR006099">
    <property type="entry name" value="MeMalonylCoA_mutase_a/b_cat"/>
</dbReference>
<dbReference type="Proteomes" id="UP000285517">
    <property type="component" value="Chromosome"/>
</dbReference>
<dbReference type="InterPro" id="IPR036724">
    <property type="entry name" value="Cobalamin-bd_sf"/>
</dbReference>
<dbReference type="NCBIfam" id="NF006944">
    <property type="entry name" value="PRK09426.1"/>
    <property type="match status" value="1"/>
</dbReference>
<protein>
    <recommendedName>
        <fullName evidence="3">methylmalonyl-CoA mutase</fullName>
        <ecNumber evidence="3">5.4.99.2</ecNumber>
    </recommendedName>
</protein>
<dbReference type="NCBIfam" id="TIGR00640">
    <property type="entry name" value="acid_CoA_mut_C"/>
    <property type="match status" value="1"/>
</dbReference>
<dbReference type="InterPro" id="IPR006158">
    <property type="entry name" value="Cobalamin-bd"/>
</dbReference>
<evidence type="ECO:0000256" key="1">
    <source>
        <dbReference type="ARBA" id="ARBA00001922"/>
    </source>
</evidence>
<keyword evidence="10" id="KW-1185">Reference proteome</keyword>
<dbReference type="Pfam" id="PF02310">
    <property type="entry name" value="B12-binding"/>
    <property type="match status" value="1"/>
</dbReference>
<dbReference type="PANTHER" id="PTHR48101">
    <property type="entry name" value="METHYLMALONYL-COA MUTASE, MITOCHONDRIAL-RELATED"/>
    <property type="match status" value="1"/>
</dbReference>
<dbReference type="InterPro" id="IPR006159">
    <property type="entry name" value="Acid_CoA_mut_C"/>
</dbReference>
<dbReference type="FunFam" id="3.20.20.240:FF:000001">
    <property type="entry name" value="Probable methylmalonyl-coa mutase"/>
    <property type="match status" value="1"/>
</dbReference>
<dbReference type="InterPro" id="IPR016176">
    <property type="entry name" value="Cbl-dep_enz_cat"/>
</dbReference>
<dbReference type="GO" id="GO:0004494">
    <property type="term" value="F:methylmalonyl-CoA mutase activity"/>
    <property type="evidence" value="ECO:0007669"/>
    <property type="project" value="UniProtKB-EC"/>
</dbReference>
<reference evidence="9 10" key="1">
    <citation type="submission" date="2019-01" db="EMBL/GenBank/DDBJ databases">
        <title>Complete genome sequencing of Aequorivita sp. H23M31.</title>
        <authorList>
            <person name="Bae J.-W."/>
        </authorList>
    </citation>
    <scope>NUCLEOTIDE SEQUENCE [LARGE SCALE GENOMIC DNA]</scope>
    <source>
        <strain evidence="9 10">H23M31</strain>
    </source>
</reference>
<dbReference type="Gene3D" id="3.20.20.240">
    <property type="entry name" value="Methylmalonyl-CoA mutase"/>
    <property type="match status" value="1"/>
</dbReference>
<evidence type="ECO:0000313" key="9">
    <source>
        <dbReference type="EMBL" id="QAA83114.1"/>
    </source>
</evidence>
<feature type="domain" description="B12-binding" evidence="8">
    <location>
        <begin position="581"/>
        <end position="711"/>
    </location>
</feature>
<dbReference type="SUPFAM" id="SSF52242">
    <property type="entry name" value="Cobalamin (vitamin B12)-binding domain"/>
    <property type="match status" value="1"/>
</dbReference>
<keyword evidence="7" id="KW-0170">Cobalt</keyword>
<dbReference type="CDD" id="cd02071">
    <property type="entry name" value="MM_CoA_mut_B12_BD"/>
    <property type="match status" value="1"/>
</dbReference>
<proteinExistence type="inferred from homology"/>
<dbReference type="NCBIfam" id="TIGR00641">
    <property type="entry name" value="acid_CoA_mut_N"/>
    <property type="match status" value="1"/>
</dbReference>
<evidence type="ECO:0000256" key="4">
    <source>
        <dbReference type="ARBA" id="ARBA00022628"/>
    </source>
</evidence>
<comment type="cofactor">
    <cofactor evidence="1">
        <name>adenosylcob(III)alamin</name>
        <dbReference type="ChEBI" id="CHEBI:18408"/>
    </cofactor>
</comment>
<comment type="similarity">
    <text evidence="2">Belongs to the methylmalonyl-CoA mutase family.</text>
</comment>
<keyword evidence="5" id="KW-0479">Metal-binding</keyword>
<dbReference type="AlphaFoldDB" id="A0A410G754"/>
<evidence type="ECO:0000256" key="7">
    <source>
        <dbReference type="ARBA" id="ARBA00023285"/>
    </source>
</evidence>
<dbReference type="PANTHER" id="PTHR48101:SF4">
    <property type="entry name" value="METHYLMALONYL-COA MUTASE, MITOCHONDRIAL"/>
    <property type="match status" value="1"/>
</dbReference>
<dbReference type="PROSITE" id="PS51332">
    <property type="entry name" value="B12_BINDING"/>
    <property type="match status" value="1"/>
</dbReference>
<accession>A0A410G754</accession>
<dbReference type="RefSeq" id="WP_128251477.1">
    <property type="nucleotide sequence ID" value="NZ_CP034951.1"/>
</dbReference>
<evidence type="ECO:0000256" key="6">
    <source>
        <dbReference type="ARBA" id="ARBA00023235"/>
    </source>
</evidence>
<dbReference type="EC" id="5.4.99.2" evidence="3"/>
<dbReference type="Gene3D" id="3.40.50.280">
    <property type="entry name" value="Cobalamin-binding domain"/>
    <property type="match status" value="1"/>
</dbReference>
<dbReference type="KEGG" id="aev:EI546_15975"/>
<dbReference type="InterPro" id="IPR006098">
    <property type="entry name" value="MMCoA_mutase_a_cat"/>
</dbReference>
<dbReference type="GO" id="GO:0019678">
    <property type="term" value="P:propionate metabolic process, methylmalonyl pathway"/>
    <property type="evidence" value="ECO:0007669"/>
    <property type="project" value="TreeGrafter"/>
</dbReference>
<dbReference type="GO" id="GO:0005737">
    <property type="term" value="C:cytoplasm"/>
    <property type="evidence" value="ECO:0007669"/>
    <property type="project" value="TreeGrafter"/>
</dbReference>
<dbReference type="OrthoDB" id="9762378at2"/>
<keyword evidence="6 9" id="KW-0413">Isomerase</keyword>
<dbReference type="GO" id="GO:0046872">
    <property type="term" value="F:metal ion binding"/>
    <property type="evidence" value="ECO:0007669"/>
    <property type="project" value="UniProtKB-KW"/>
</dbReference>
<evidence type="ECO:0000313" key="10">
    <source>
        <dbReference type="Proteomes" id="UP000285517"/>
    </source>
</evidence>
<keyword evidence="4" id="KW-0846">Cobalamin</keyword>
<evidence type="ECO:0000256" key="3">
    <source>
        <dbReference type="ARBA" id="ARBA00012398"/>
    </source>
</evidence>
<dbReference type="GO" id="GO:0031419">
    <property type="term" value="F:cobalamin binding"/>
    <property type="evidence" value="ECO:0007669"/>
    <property type="project" value="UniProtKB-KW"/>
</dbReference>
<sequence length="711" mass="78918">MNRKNLQHIDFKNSEFGIQNSELLQDRDNSGDNDSKREYCDEDISHLEHLDFVAGIAPFLRGPYSTMYVRRPWTIRQYAGFSTAEDSNAFYRRNLEAGQKGLSVAFDLATHRGYDSDHERVVGDVGKAGVAIDSVEDMKILFDQIPLDKMSVSMTMNGAVLPIMAFYIVAAEEQGVSPKDLAGTIQNDILKEFMVRNTYIYPPTPSMKIVSDIFKYASKNMPKFNSISISGYHMQEAGATAEIELAYTLADGLEYIRTGIKAGMDIDVFAPRLSFFWGIGMDHFTEIAKLRAARMLWAKIVKQFNPKDEKSLALRTHCQTSGWSLTEQDPFNNVARTTIEAAAAVFGGTQSLHTNALDEAIALPTDFSARIARNTQIFLQAETQITRTVDPWAGSYYVEKLTDDIAKKAWALIEEVEELGGMTKAIEAGIPKLRIEEASAKKQARIDSGHDIIVGVNKYRLAIEDPLQILDVDNQKVRLAQIDRLNKIKAERDIQKVKEALDRLTESAKTGEGNLLALAVDAARYRATLGEISDALEIIFGRYKAEIRSISGVYSKEMEKDKSFEKARELADKFAELEGRRPRIMIAKMGQDGHDRGAKVVSTGYADVGFDVDIGPLFQTPQEAAKQAVENDVHILGVSSLAAGHKTLVPQVIEALKKYDREDIMVIVGGVIPHQDYQYLFDAGAVAVYGPGTRISDAAIEMLGVLLDGLE</sequence>
<dbReference type="EMBL" id="CP034951">
    <property type="protein sequence ID" value="QAA83114.1"/>
    <property type="molecule type" value="Genomic_DNA"/>
</dbReference>
<dbReference type="SUPFAM" id="SSF51703">
    <property type="entry name" value="Cobalamin (vitamin B12)-dependent enzymes"/>
    <property type="match status" value="1"/>
</dbReference>
<dbReference type="Pfam" id="PF01642">
    <property type="entry name" value="MM_CoA_mutase"/>
    <property type="match status" value="1"/>
</dbReference>
<dbReference type="CDD" id="cd03679">
    <property type="entry name" value="MM_CoA_mutase_alpha_like"/>
    <property type="match status" value="1"/>
</dbReference>
<organism evidence="9 10">
    <name type="scientific">Aequorivita ciconiae</name>
    <dbReference type="NCBI Taxonomy" id="2494375"/>
    <lineage>
        <taxon>Bacteria</taxon>
        <taxon>Pseudomonadati</taxon>
        <taxon>Bacteroidota</taxon>
        <taxon>Flavobacteriia</taxon>
        <taxon>Flavobacteriales</taxon>
        <taxon>Flavobacteriaceae</taxon>
        <taxon>Aequorivita</taxon>
    </lineage>
</organism>
<name>A0A410G754_9FLAO</name>
<evidence type="ECO:0000256" key="5">
    <source>
        <dbReference type="ARBA" id="ARBA00022723"/>
    </source>
</evidence>
<gene>
    <name evidence="9" type="ORF">EI546_15975</name>
</gene>
<evidence type="ECO:0000259" key="8">
    <source>
        <dbReference type="PROSITE" id="PS51332"/>
    </source>
</evidence>
<dbReference type="FunFam" id="3.40.50.280:FF:000002">
    <property type="entry name" value="Methylmalonyl-CoA mutase, mitochondrial"/>
    <property type="match status" value="1"/>
</dbReference>